<dbReference type="InterPro" id="IPR002541">
    <property type="entry name" value="Cyt_c_assembly"/>
</dbReference>
<dbReference type="EMBL" id="PKOZ01000001">
    <property type="protein sequence ID" value="PQD96346.1"/>
    <property type="molecule type" value="Genomic_DNA"/>
</dbReference>
<dbReference type="PANTHER" id="PTHR30071">
    <property type="entry name" value="HEME EXPORTER PROTEIN C"/>
    <property type="match status" value="1"/>
</dbReference>
<keyword evidence="3 5" id="KW-1133">Transmembrane helix</keyword>
<organism evidence="7 8">
    <name type="scientific">Pradoshia eiseniae</name>
    <dbReference type="NCBI Taxonomy" id="2064768"/>
    <lineage>
        <taxon>Bacteria</taxon>
        <taxon>Bacillati</taxon>
        <taxon>Bacillota</taxon>
        <taxon>Bacilli</taxon>
        <taxon>Bacillales</taxon>
        <taxon>Bacillaceae</taxon>
        <taxon>Pradoshia</taxon>
    </lineage>
</organism>
<evidence type="ECO:0000313" key="7">
    <source>
        <dbReference type="EMBL" id="PQD96346.1"/>
    </source>
</evidence>
<dbReference type="AlphaFoldDB" id="A0A2S7N2V2"/>
<gene>
    <name evidence="7" type="ORF">CYL18_00140</name>
</gene>
<feature type="transmembrane region" description="Helical" evidence="5">
    <location>
        <begin position="249"/>
        <end position="267"/>
    </location>
</feature>
<feature type="transmembrane region" description="Helical" evidence="5">
    <location>
        <begin position="38"/>
        <end position="58"/>
    </location>
</feature>
<accession>A0A2S7N2V2</accession>
<evidence type="ECO:0000256" key="1">
    <source>
        <dbReference type="ARBA" id="ARBA00004141"/>
    </source>
</evidence>
<dbReference type="Pfam" id="PF01578">
    <property type="entry name" value="Cytochrom_C_asm"/>
    <property type="match status" value="1"/>
</dbReference>
<dbReference type="OrthoDB" id="2417400at2"/>
<keyword evidence="2 5" id="KW-0812">Transmembrane</keyword>
<reference evidence="7 8" key="1">
    <citation type="submission" date="2017-12" db="EMBL/GenBank/DDBJ databases">
        <title>Taxonomic description and draft genome of Pradoshia cofamensis Gen. nov., sp. nov., a thermotolerant bacillale isolated from anterior gut of earthworm Eisenia fetida.</title>
        <authorList>
            <person name="Saha T."/>
            <person name="Chakraborty R."/>
        </authorList>
    </citation>
    <scope>NUCLEOTIDE SEQUENCE [LARGE SCALE GENOMIC DNA]</scope>
    <source>
        <strain evidence="7 8">EAG3</strain>
    </source>
</reference>
<proteinExistence type="predicted"/>
<feature type="transmembrane region" description="Helical" evidence="5">
    <location>
        <begin position="221"/>
        <end position="237"/>
    </location>
</feature>
<dbReference type="RefSeq" id="WP_104847448.1">
    <property type="nucleotide sequence ID" value="NZ_PKOZ01000001.1"/>
</dbReference>
<sequence>MLDIYLNRVLEITILLYALSVLLYFYDFLQNNQKANKSAFWILSIVWFMQTIFLFLYIYEAGRFPILSLLEGLYFYVWILITVSLALNWFLRTDFLIFFTNLLGFGLMVVQTFSPIQLDKIENRTQFISELSVIHITVAILSYAAFALSFVFSLLYLIQYDLLKRKKWGKRLVRLGDLAKLEQMAYRLVVVGLPLLLLSLILGLEFAYIVVEDIVWYDSKIIGSFACLTVYGIYLYMRVKKKYYGKTLAYWNIASFLLVLINFFLFGNTSAFHVF</sequence>
<feature type="transmembrane region" description="Helical" evidence="5">
    <location>
        <begin position="73"/>
        <end position="90"/>
    </location>
</feature>
<dbReference type="GO" id="GO:0020037">
    <property type="term" value="F:heme binding"/>
    <property type="evidence" value="ECO:0007669"/>
    <property type="project" value="InterPro"/>
</dbReference>
<evidence type="ECO:0000256" key="5">
    <source>
        <dbReference type="SAM" id="Phobius"/>
    </source>
</evidence>
<feature type="transmembrane region" description="Helical" evidence="5">
    <location>
        <begin position="184"/>
        <end position="209"/>
    </location>
</feature>
<keyword evidence="8" id="KW-1185">Reference proteome</keyword>
<evidence type="ECO:0000256" key="2">
    <source>
        <dbReference type="ARBA" id="ARBA00022692"/>
    </source>
</evidence>
<evidence type="ECO:0000259" key="6">
    <source>
        <dbReference type="Pfam" id="PF01578"/>
    </source>
</evidence>
<protein>
    <submittedName>
        <fullName evidence="7">Cytochrome C assembly protein</fullName>
    </submittedName>
</protein>
<dbReference type="PANTHER" id="PTHR30071:SF15">
    <property type="entry name" value="PROTEIN HEMX"/>
    <property type="match status" value="1"/>
</dbReference>
<dbReference type="GO" id="GO:0017004">
    <property type="term" value="P:cytochrome complex assembly"/>
    <property type="evidence" value="ECO:0007669"/>
    <property type="project" value="InterPro"/>
</dbReference>
<dbReference type="InterPro" id="IPR045062">
    <property type="entry name" value="Cyt_c_biogenesis_CcsA/CcmC"/>
</dbReference>
<evidence type="ECO:0000256" key="4">
    <source>
        <dbReference type="ARBA" id="ARBA00023136"/>
    </source>
</evidence>
<evidence type="ECO:0000256" key="3">
    <source>
        <dbReference type="ARBA" id="ARBA00022989"/>
    </source>
</evidence>
<keyword evidence="4 5" id="KW-0472">Membrane</keyword>
<name>A0A2S7N2V2_9BACI</name>
<evidence type="ECO:0000313" key="8">
    <source>
        <dbReference type="Proteomes" id="UP000239663"/>
    </source>
</evidence>
<feature type="transmembrane region" description="Helical" evidence="5">
    <location>
        <begin position="95"/>
        <end position="113"/>
    </location>
</feature>
<feature type="transmembrane region" description="Helical" evidence="5">
    <location>
        <begin position="6"/>
        <end position="26"/>
    </location>
</feature>
<comment type="subcellular location">
    <subcellularLocation>
        <location evidence="1">Membrane</location>
        <topology evidence="1">Multi-pass membrane protein</topology>
    </subcellularLocation>
</comment>
<comment type="caution">
    <text evidence="7">The sequence shown here is derived from an EMBL/GenBank/DDBJ whole genome shotgun (WGS) entry which is preliminary data.</text>
</comment>
<dbReference type="GO" id="GO:0005886">
    <property type="term" value="C:plasma membrane"/>
    <property type="evidence" value="ECO:0007669"/>
    <property type="project" value="TreeGrafter"/>
</dbReference>
<dbReference type="Proteomes" id="UP000239663">
    <property type="component" value="Unassembled WGS sequence"/>
</dbReference>
<feature type="transmembrane region" description="Helical" evidence="5">
    <location>
        <begin position="133"/>
        <end position="163"/>
    </location>
</feature>
<feature type="domain" description="Cytochrome c assembly protein" evidence="6">
    <location>
        <begin position="68"/>
        <end position="266"/>
    </location>
</feature>